<dbReference type="EMBL" id="CP053708">
    <property type="protein sequence ID" value="QKE91664.1"/>
    <property type="molecule type" value="Genomic_DNA"/>
</dbReference>
<keyword evidence="3" id="KW-1185">Reference proteome</keyword>
<sequence>MPFHVSSPPSGDAVELVAHLIQMALTPVFLLSAIGTLLGLFNTRLARVSDHMEHITELLDADTSGSDKARLTSQLSRLKSRTLMLDASIALGAIGGASTCGAAFALFLGGVRNTQVAGWLFTLFGVALGCAVFSLIAFLGDSLLAWHGLHRDGAMPRPPKA</sequence>
<feature type="transmembrane region" description="Helical" evidence="1">
    <location>
        <begin position="20"/>
        <end position="41"/>
    </location>
</feature>
<dbReference type="AlphaFoldDB" id="A0A6M8HT23"/>
<feature type="transmembrane region" description="Helical" evidence="1">
    <location>
        <begin position="83"/>
        <end position="107"/>
    </location>
</feature>
<dbReference type="KEGG" id="lck:HN018_17960"/>
<dbReference type="RefSeq" id="WP_171835283.1">
    <property type="nucleotide sequence ID" value="NZ_CP053708.1"/>
</dbReference>
<keyword evidence="1" id="KW-1133">Transmembrane helix</keyword>
<evidence type="ECO:0000313" key="3">
    <source>
        <dbReference type="Proteomes" id="UP000500767"/>
    </source>
</evidence>
<name>A0A6M8HT23_9PROT</name>
<accession>A0A6M8HT23</accession>
<evidence type="ECO:0000256" key="1">
    <source>
        <dbReference type="SAM" id="Phobius"/>
    </source>
</evidence>
<proteinExistence type="predicted"/>
<organism evidence="2 3">
    <name type="scientific">Lichenicola cladoniae</name>
    <dbReference type="NCBI Taxonomy" id="1484109"/>
    <lineage>
        <taxon>Bacteria</taxon>
        <taxon>Pseudomonadati</taxon>
        <taxon>Pseudomonadota</taxon>
        <taxon>Alphaproteobacteria</taxon>
        <taxon>Acetobacterales</taxon>
        <taxon>Acetobacteraceae</taxon>
        <taxon>Lichenicola</taxon>
    </lineage>
</organism>
<dbReference type="Proteomes" id="UP000500767">
    <property type="component" value="Chromosome"/>
</dbReference>
<protein>
    <submittedName>
        <fullName evidence="2">DUF2721 domain-containing protein</fullName>
    </submittedName>
</protein>
<gene>
    <name evidence="2" type="ORF">HN018_17960</name>
</gene>
<keyword evidence="1" id="KW-0812">Transmembrane</keyword>
<dbReference type="Pfam" id="PF11026">
    <property type="entry name" value="DUF2721"/>
    <property type="match status" value="1"/>
</dbReference>
<keyword evidence="1" id="KW-0472">Membrane</keyword>
<reference evidence="2 3" key="1">
    <citation type="journal article" date="2014" name="World J. Microbiol. Biotechnol.">
        <title>Biodiversity and physiological characteristics of Antarctic and Arctic lichens-associated bacteria.</title>
        <authorList>
            <person name="Lee Y.M."/>
            <person name="Kim E.H."/>
            <person name="Lee H.K."/>
            <person name="Hong S.G."/>
        </authorList>
    </citation>
    <scope>NUCLEOTIDE SEQUENCE [LARGE SCALE GENOMIC DNA]</scope>
    <source>
        <strain evidence="2 3">PAMC 26569</strain>
    </source>
</reference>
<dbReference type="InterPro" id="IPR021279">
    <property type="entry name" value="DUF2721"/>
</dbReference>
<evidence type="ECO:0000313" key="2">
    <source>
        <dbReference type="EMBL" id="QKE91664.1"/>
    </source>
</evidence>
<feature type="transmembrane region" description="Helical" evidence="1">
    <location>
        <begin position="119"/>
        <end position="146"/>
    </location>
</feature>